<accession>A0A1Y3E941</accession>
<evidence type="ECO:0000313" key="2">
    <source>
        <dbReference type="EMBL" id="OUC41545.1"/>
    </source>
</evidence>
<organism evidence="2 3">
    <name type="scientific">Trichinella nativa</name>
    <dbReference type="NCBI Taxonomy" id="6335"/>
    <lineage>
        <taxon>Eukaryota</taxon>
        <taxon>Metazoa</taxon>
        <taxon>Ecdysozoa</taxon>
        <taxon>Nematoda</taxon>
        <taxon>Enoplea</taxon>
        <taxon>Dorylaimia</taxon>
        <taxon>Trichinellida</taxon>
        <taxon>Trichinellidae</taxon>
        <taxon>Trichinella</taxon>
    </lineage>
</organism>
<gene>
    <name evidence="2" type="ORF">D917_00395</name>
</gene>
<reference evidence="2 3" key="1">
    <citation type="submission" date="2015-04" db="EMBL/GenBank/DDBJ databases">
        <title>Draft genome of the roundworm Trichinella nativa.</title>
        <authorList>
            <person name="Mitreva M."/>
        </authorList>
    </citation>
    <scope>NUCLEOTIDE SEQUENCE [LARGE SCALE GENOMIC DNA]</scope>
    <source>
        <strain evidence="2 3">ISS45</strain>
    </source>
</reference>
<feature type="compositionally biased region" description="Basic and acidic residues" evidence="1">
    <location>
        <begin position="26"/>
        <end position="39"/>
    </location>
</feature>
<proteinExistence type="predicted"/>
<comment type="caution">
    <text evidence="2">The sequence shown here is derived from an EMBL/GenBank/DDBJ whole genome shotgun (WGS) entry which is preliminary data.</text>
</comment>
<feature type="compositionally biased region" description="Low complexity" evidence="1">
    <location>
        <begin position="7"/>
        <end position="20"/>
    </location>
</feature>
<feature type="region of interest" description="Disordered" evidence="1">
    <location>
        <begin position="1"/>
        <end position="52"/>
    </location>
</feature>
<evidence type="ECO:0000256" key="1">
    <source>
        <dbReference type="SAM" id="MobiDB-lite"/>
    </source>
</evidence>
<dbReference type="EMBL" id="LVZM01021307">
    <property type="protein sequence ID" value="OUC41545.1"/>
    <property type="molecule type" value="Genomic_DNA"/>
</dbReference>
<evidence type="ECO:0000313" key="3">
    <source>
        <dbReference type="Proteomes" id="UP000243006"/>
    </source>
</evidence>
<dbReference type="AlphaFoldDB" id="A0A1Y3E941"/>
<feature type="non-terminal residue" evidence="2">
    <location>
        <position position="1"/>
    </location>
</feature>
<name>A0A1Y3E941_9BILA</name>
<dbReference type="Proteomes" id="UP000243006">
    <property type="component" value="Unassembled WGS sequence"/>
</dbReference>
<sequence length="87" mass="9782">LNEYESEQSLSSSLSTNSCELTDEEPANREQSVAKDLQKPIEPPPVSKKNWYLPTLKEDDPLLVEMSGKMVVLFEIIQRCGDIGDKV</sequence>
<protein>
    <submittedName>
        <fullName evidence="2">Uncharacterized protein</fullName>
    </submittedName>
</protein>